<reference evidence="2 3" key="2">
    <citation type="submission" date="2018-03" db="EMBL/GenBank/DDBJ databases">
        <authorList>
            <person name="Keele B.F."/>
        </authorList>
    </citation>
    <scope>NUCLEOTIDE SEQUENCE [LARGE SCALE GENOMIC DNA]</scope>
    <source>
        <strain evidence="2 3">D13</strain>
    </source>
</reference>
<evidence type="ECO:0000313" key="2">
    <source>
        <dbReference type="EMBL" id="AVP96059.1"/>
    </source>
</evidence>
<dbReference type="InterPro" id="IPR042095">
    <property type="entry name" value="SUMF_sf"/>
</dbReference>
<name>A0A2P1PMK6_9GAMM</name>
<dbReference type="KEGG" id="xba:C7S18_02110"/>
<keyword evidence="1" id="KW-0732">Signal</keyword>
<accession>A0A2P1PMK6</accession>
<evidence type="ECO:0008006" key="4">
    <source>
        <dbReference type="Google" id="ProtNLM"/>
    </source>
</evidence>
<dbReference type="RefSeq" id="WP_106889988.1">
    <property type="nucleotide sequence ID" value="NZ_CP027860.1"/>
</dbReference>
<gene>
    <name evidence="2" type="ORF">C7S18_02110</name>
</gene>
<keyword evidence="3" id="KW-1185">Reference proteome</keyword>
<feature type="chain" id="PRO_5015199643" description="Disintegrin domain-containing protein" evidence="1">
    <location>
        <begin position="27"/>
        <end position="483"/>
    </location>
</feature>
<dbReference type="OrthoDB" id="68195at2"/>
<dbReference type="EMBL" id="CP027860">
    <property type="protein sequence ID" value="AVP96059.1"/>
    <property type="molecule type" value="Genomic_DNA"/>
</dbReference>
<dbReference type="Proteomes" id="UP000241074">
    <property type="component" value="Chromosome"/>
</dbReference>
<dbReference type="Gene3D" id="3.90.1580.10">
    <property type="entry name" value="paralog of FGE (formylglycine-generating enzyme)"/>
    <property type="match status" value="1"/>
</dbReference>
<reference evidence="2 3" key="1">
    <citation type="submission" date="2018-03" db="EMBL/GenBank/DDBJ databases">
        <title>Ahniella affigens gen. nov., sp. nov., a gammaproteobacterium isolated from sandy soil near a stream.</title>
        <authorList>
            <person name="Ko Y."/>
            <person name="Kim J.-H."/>
        </authorList>
    </citation>
    <scope>NUCLEOTIDE SEQUENCE [LARGE SCALE GENOMIC DNA]</scope>
    <source>
        <strain evidence="2 3">D13</strain>
    </source>
</reference>
<dbReference type="InterPro" id="IPR016187">
    <property type="entry name" value="CTDL_fold"/>
</dbReference>
<dbReference type="SUPFAM" id="SSF56436">
    <property type="entry name" value="C-type lectin-like"/>
    <property type="match status" value="1"/>
</dbReference>
<protein>
    <recommendedName>
        <fullName evidence="4">Disintegrin domain-containing protein</fullName>
    </recommendedName>
</protein>
<sequence length="483" mass="50055">MFRIHTRALWLCVALVLAVSSASTLAAVCDPDELQNDALNCGTCGNDCSVGAVNAVRQCRNSACFTAACQPNFYDLDNNGTCEYACNFQSVTELCNGVDDNCDGQIDEGVTPPSPRDVCGVSPSATAAECTTSVNVSCQSGHWTCTFPANVCTGGNCASAVDTCDALDNNCNGLVNETLPLYGKACASDDGLPLPGHGLCRTTGTYVCNGSSSVVCNAVQANCASLPGGCAEICDGVDNDCDGSIDETFNGKGANTTFFMKPAVTKIGSGLWIAQYEASRPNANTTTQGTGNGFVTSAPVGRTLDRTPACSEPGSLPWTNMTAGEADQVCTAAGGLLCRESDYVTACQATASCVYPYNPRGAACTQIATGTKFCNIGAYDYSGIVSGDQDGLLVTADPGLQNCWADWSSLQGNTSINNKVFDLGGNARELVKVSAGVYKLLGASNLNRAEAAQQCTFSGPTVDANYRLQDTGFRCCFTADPTL</sequence>
<feature type="signal peptide" evidence="1">
    <location>
        <begin position="1"/>
        <end position="26"/>
    </location>
</feature>
<organism evidence="2 3">
    <name type="scientific">Ahniella affigens</name>
    <dbReference type="NCBI Taxonomy" id="2021234"/>
    <lineage>
        <taxon>Bacteria</taxon>
        <taxon>Pseudomonadati</taxon>
        <taxon>Pseudomonadota</taxon>
        <taxon>Gammaproteobacteria</taxon>
        <taxon>Lysobacterales</taxon>
        <taxon>Rhodanobacteraceae</taxon>
        <taxon>Ahniella</taxon>
    </lineage>
</organism>
<evidence type="ECO:0000313" key="3">
    <source>
        <dbReference type="Proteomes" id="UP000241074"/>
    </source>
</evidence>
<dbReference type="AlphaFoldDB" id="A0A2P1PMK6"/>
<dbReference type="Pfam" id="PF11617">
    <property type="entry name" value="Cu-binding_MopE"/>
    <property type="match status" value="3"/>
</dbReference>
<evidence type="ECO:0000256" key="1">
    <source>
        <dbReference type="SAM" id="SignalP"/>
    </source>
</evidence>
<dbReference type="InterPro" id="IPR021655">
    <property type="entry name" value="Put_metal-bd"/>
</dbReference>
<proteinExistence type="predicted"/>